<feature type="signal peptide" evidence="1">
    <location>
        <begin position="1"/>
        <end position="22"/>
    </location>
</feature>
<dbReference type="AlphaFoldDB" id="A0A934X070"/>
<protein>
    <recommendedName>
        <fullName evidence="4">DUF4625 domain-containing protein</fullName>
    </recommendedName>
</protein>
<evidence type="ECO:0000313" key="3">
    <source>
        <dbReference type="Proteomes" id="UP000611723"/>
    </source>
</evidence>
<keyword evidence="1" id="KW-0732">Signal</keyword>
<reference evidence="2" key="1">
    <citation type="submission" date="2021-01" db="EMBL/GenBank/DDBJ databases">
        <title>Marivirga aurantiaca sp. nov., isolated from intertidal surface sediments.</title>
        <authorList>
            <person name="Zhang M."/>
        </authorList>
    </citation>
    <scope>NUCLEOTIDE SEQUENCE</scope>
    <source>
        <strain evidence="2">S37H4</strain>
    </source>
</reference>
<name>A0A934X070_9BACT</name>
<evidence type="ECO:0000313" key="2">
    <source>
        <dbReference type="EMBL" id="MBK6266483.1"/>
    </source>
</evidence>
<comment type="caution">
    <text evidence="2">The sequence shown here is derived from an EMBL/GenBank/DDBJ whole genome shotgun (WGS) entry which is preliminary data.</text>
</comment>
<sequence>MRKLFRNAMMLSAMAGTLFFTACDGEGDEDLLNSPTVTVTTDPANGEVAVGEAISFTAEVDAPAGFNTLRIESIESADATITLSGYKTEYTRNDLGLDAGATSATVEFEPFSIPEAGEYTVELLAVDDDNQQTNQEFTITVTETGVVIYTDILVYAPAADGTTNTWFSTNLGETVTEGEVNAASAPNSSDVDFGYYYGAENMASIASPNAYPTLGGSIDISDWTTRNATEFKLTTVSDEEYVGIVSGTDLAEIWDRADNVNEGESITNLSVGDVVAFQLDTDNKGGLYGVFKVLSVEPGANVDDYIEIEVVVQEEEN</sequence>
<proteinExistence type="predicted"/>
<evidence type="ECO:0000256" key="1">
    <source>
        <dbReference type="SAM" id="SignalP"/>
    </source>
</evidence>
<keyword evidence="3" id="KW-1185">Reference proteome</keyword>
<organism evidence="2 3">
    <name type="scientific">Marivirga aurantiaca</name>
    <dbReference type="NCBI Taxonomy" id="2802615"/>
    <lineage>
        <taxon>Bacteria</taxon>
        <taxon>Pseudomonadati</taxon>
        <taxon>Bacteroidota</taxon>
        <taxon>Cytophagia</taxon>
        <taxon>Cytophagales</taxon>
        <taxon>Marivirgaceae</taxon>
        <taxon>Marivirga</taxon>
    </lineage>
</organism>
<accession>A0A934X070</accession>
<feature type="chain" id="PRO_5037345095" description="DUF4625 domain-containing protein" evidence="1">
    <location>
        <begin position="23"/>
        <end position="317"/>
    </location>
</feature>
<gene>
    <name evidence="2" type="ORF">JKA74_15670</name>
</gene>
<dbReference type="EMBL" id="JAEQBW010000008">
    <property type="protein sequence ID" value="MBK6266483.1"/>
    <property type="molecule type" value="Genomic_DNA"/>
</dbReference>
<evidence type="ECO:0008006" key="4">
    <source>
        <dbReference type="Google" id="ProtNLM"/>
    </source>
</evidence>
<dbReference type="RefSeq" id="WP_201432166.1">
    <property type="nucleotide sequence ID" value="NZ_JAEQBW010000008.1"/>
</dbReference>
<dbReference type="PROSITE" id="PS51257">
    <property type="entry name" value="PROKAR_LIPOPROTEIN"/>
    <property type="match status" value="1"/>
</dbReference>
<dbReference type="Proteomes" id="UP000611723">
    <property type="component" value="Unassembled WGS sequence"/>
</dbReference>